<dbReference type="InterPro" id="IPR051531">
    <property type="entry name" value="N-acetyltransferase"/>
</dbReference>
<name>A0A378LD45_9GAMM</name>
<dbReference type="EMBL" id="LNYZ01000023">
    <property type="protein sequence ID" value="KTD75332.1"/>
    <property type="molecule type" value="Genomic_DNA"/>
</dbReference>
<reference evidence="3 5" key="2">
    <citation type="submission" date="2018-06" db="EMBL/GenBank/DDBJ databases">
        <authorList>
            <consortium name="Pathogen Informatics"/>
            <person name="Doyle S."/>
        </authorList>
    </citation>
    <scope>NUCLEOTIDE SEQUENCE [LARGE SCALE GENOMIC DNA]</scope>
    <source>
        <strain evidence="3 5">NCTC11991</strain>
    </source>
</reference>
<dbReference type="CDD" id="cd04301">
    <property type="entry name" value="NAT_SF"/>
    <property type="match status" value="1"/>
</dbReference>
<dbReference type="Gene3D" id="3.40.630.30">
    <property type="match status" value="1"/>
</dbReference>
<dbReference type="STRING" id="460.Lstg_2507"/>
<evidence type="ECO:0000313" key="4">
    <source>
        <dbReference type="Proteomes" id="UP000054820"/>
    </source>
</evidence>
<organism evidence="3 5">
    <name type="scientific">Legionella steigerwaltii</name>
    <dbReference type="NCBI Taxonomy" id="460"/>
    <lineage>
        <taxon>Bacteria</taxon>
        <taxon>Pseudomonadati</taxon>
        <taxon>Pseudomonadota</taxon>
        <taxon>Gammaproteobacteria</taxon>
        <taxon>Legionellales</taxon>
        <taxon>Legionellaceae</taxon>
        <taxon>Legionella</taxon>
    </lineage>
</organism>
<protein>
    <submittedName>
        <fullName evidence="3">GNAT family acetyltransferase</fullName>
    </submittedName>
</protein>
<evidence type="ECO:0000313" key="2">
    <source>
        <dbReference type="EMBL" id="KTD75332.1"/>
    </source>
</evidence>
<dbReference type="InterPro" id="IPR000182">
    <property type="entry name" value="GNAT_dom"/>
</dbReference>
<sequence>MINKNEQFVFTSERLGYRLLRESDFNDYFLLDSNPKVRAFFPNGTLDAEKVKANIDKNIHFFKENGFGVFIAIELITNKFVGRCGFGPIPNGEIEVGYVFLPQFWGKGLATEALITLLEWAKQNIYSVNTIIAFTPVNHIASQRVIQKAGMEFYKKDLKDKEECVFYKVHLR</sequence>
<keyword evidence="3" id="KW-0808">Transferase</keyword>
<dbReference type="RefSeq" id="WP_058478053.1">
    <property type="nucleotide sequence ID" value="NZ_CAAAIO010000010.1"/>
</dbReference>
<dbReference type="GO" id="GO:0016747">
    <property type="term" value="F:acyltransferase activity, transferring groups other than amino-acyl groups"/>
    <property type="evidence" value="ECO:0007669"/>
    <property type="project" value="InterPro"/>
</dbReference>
<dbReference type="AlphaFoldDB" id="A0A378LD45"/>
<proteinExistence type="predicted"/>
<dbReference type="Proteomes" id="UP000255110">
    <property type="component" value="Unassembled WGS sequence"/>
</dbReference>
<dbReference type="SUPFAM" id="SSF55729">
    <property type="entry name" value="Acyl-CoA N-acyltransferases (Nat)"/>
    <property type="match status" value="1"/>
</dbReference>
<dbReference type="Pfam" id="PF13302">
    <property type="entry name" value="Acetyltransf_3"/>
    <property type="match status" value="1"/>
</dbReference>
<evidence type="ECO:0000313" key="3">
    <source>
        <dbReference type="EMBL" id="STY23689.1"/>
    </source>
</evidence>
<accession>A0A378LD45</accession>
<dbReference type="EMBL" id="UGOY01000001">
    <property type="protein sequence ID" value="STY23689.1"/>
    <property type="molecule type" value="Genomic_DNA"/>
</dbReference>
<dbReference type="PANTHER" id="PTHR43792:SF1">
    <property type="entry name" value="N-ACETYLTRANSFERASE DOMAIN-CONTAINING PROTEIN"/>
    <property type="match status" value="1"/>
</dbReference>
<reference evidence="2 4" key="1">
    <citation type="submission" date="2015-11" db="EMBL/GenBank/DDBJ databases">
        <title>Genomic analysis of 38 Legionella species identifies large and diverse effector repertoires.</title>
        <authorList>
            <person name="Burstein D."/>
            <person name="Amaro F."/>
            <person name="Zusman T."/>
            <person name="Lifshitz Z."/>
            <person name="Cohen O."/>
            <person name="Gilbert J.A."/>
            <person name="Pupko T."/>
            <person name="Shuman H.A."/>
            <person name="Segal G."/>
        </authorList>
    </citation>
    <scope>NUCLEOTIDE SEQUENCE [LARGE SCALE GENOMIC DNA]</scope>
    <source>
        <strain evidence="2 4">SC-18-C9</strain>
    </source>
</reference>
<dbReference type="PANTHER" id="PTHR43792">
    <property type="entry name" value="GNAT FAMILY, PUTATIVE (AFU_ORTHOLOGUE AFUA_3G00765)-RELATED-RELATED"/>
    <property type="match status" value="1"/>
</dbReference>
<evidence type="ECO:0000313" key="5">
    <source>
        <dbReference type="Proteomes" id="UP000255110"/>
    </source>
</evidence>
<dbReference type="Proteomes" id="UP000054820">
    <property type="component" value="Unassembled WGS sequence"/>
</dbReference>
<gene>
    <name evidence="2" type="ORF">Lstg_2507</name>
    <name evidence="3" type="ORF">NCTC11991_02299</name>
</gene>
<evidence type="ECO:0000259" key="1">
    <source>
        <dbReference type="PROSITE" id="PS51186"/>
    </source>
</evidence>
<keyword evidence="4" id="KW-1185">Reference proteome</keyword>
<dbReference type="PROSITE" id="PS51186">
    <property type="entry name" value="GNAT"/>
    <property type="match status" value="1"/>
</dbReference>
<feature type="domain" description="N-acetyltransferase" evidence="1">
    <location>
        <begin position="15"/>
        <end position="172"/>
    </location>
</feature>
<dbReference type="InterPro" id="IPR016181">
    <property type="entry name" value="Acyl_CoA_acyltransferase"/>
</dbReference>
<dbReference type="OrthoDB" id="9801656at2"/>